<protein>
    <submittedName>
        <fullName evidence="1">Uncharacterized protein</fullName>
    </submittedName>
</protein>
<sequence length="89" mass="9687">MKQGGPRVAGFGRWGNAWHVGGSSPHILYPSAGGTLLPPRVLLPSDPSPPPHHHQILRPLNVTGTRRSISAWRPVSGTTWHSHGRPCFF</sequence>
<reference evidence="1 2" key="1">
    <citation type="journal article" date="2019" name="Nat. Ecol. Evol.">
        <title>Megaphylogeny resolves global patterns of mushroom evolution.</title>
        <authorList>
            <person name="Varga T."/>
            <person name="Krizsan K."/>
            <person name="Foldi C."/>
            <person name="Dima B."/>
            <person name="Sanchez-Garcia M."/>
            <person name="Sanchez-Ramirez S."/>
            <person name="Szollosi G.J."/>
            <person name="Szarkandi J.G."/>
            <person name="Papp V."/>
            <person name="Albert L."/>
            <person name="Andreopoulos W."/>
            <person name="Angelini C."/>
            <person name="Antonin V."/>
            <person name="Barry K.W."/>
            <person name="Bougher N.L."/>
            <person name="Buchanan P."/>
            <person name="Buyck B."/>
            <person name="Bense V."/>
            <person name="Catcheside P."/>
            <person name="Chovatia M."/>
            <person name="Cooper J."/>
            <person name="Damon W."/>
            <person name="Desjardin D."/>
            <person name="Finy P."/>
            <person name="Geml J."/>
            <person name="Haridas S."/>
            <person name="Hughes K."/>
            <person name="Justo A."/>
            <person name="Karasinski D."/>
            <person name="Kautmanova I."/>
            <person name="Kiss B."/>
            <person name="Kocsube S."/>
            <person name="Kotiranta H."/>
            <person name="LaButti K.M."/>
            <person name="Lechner B.E."/>
            <person name="Liimatainen K."/>
            <person name="Lipzen A."/>
            <person name="Lukacs Z."/>
            <person name="Mihaltcheva S."/>
            <person name="Morgado L.N."/>
            <person name="Niskanen T."/>
            <person name="Noordeloos M.E."/>
            <person name="Ohm R.A."/>
            <person name="Ortiz-Santana B."/>
            <person name="Ovrebo C."/>
            <person name="Racz N."/>
            <person name="Riley R."/>
            <person name="Savchenko A."/>
            <person name="Shiryaev A."/>
            <person name="Soop K."/>
            <person name="Spirin V."/>
            <person name="Szebenyi C."/>
            <person name="Tomsovsky M."/>
            <person name="Tulloss R.E."/>
            <person name="Uehling J."/>
            <person name="Grigoriev I.V."/>
            <person name="Vagvolgyi C."/>
            <person name="Papp T."/>
            <person name="Martin F.M."/>
            <person name="Miettinen O."/>
            <person name="Hibbett D.S."/>
            <person name="Nagy L.G."/>
        </authorList>
    </citation>
    <scope>NUCLEOTIDE SEQUENCE [LARGE SCALE GENOMIC DNA]</scope>
    <source>
        <strain evidence="1 2">FP101781</strain>
    </source>
</reference>
<dbReference type="AlphaFoldDB" id="A0A4Y7THV5"/>
<name>A0A4Y7THV5_COPMI</name>
<keyword evidence="2" id="KW-1185">Reference proteome</keyword>
<evidence type="ECO:0000313" key="2">
    <source>
        <dbReference type="Proteomes" id="UP000298030"/>
    </source>
</evidence>
<evidence type="ECO:0000313" key="1">
    <source>
        <dbReference type="EMBL" id="TEB33581.1"/>
    </source>
</evidence>
<dbReference type="EMBL" id="QPFP01000012">
    <property type="protein sequence ID" value="TEB33581.1"/>
    <property type="molecule type" value="Genomic_DNA"/>
</dbReference>
<comment type="caution">
    <text evidence="1">The sequence shown here is derived from an EMBL/GenBank/DDBJ whole genome shotgun (WGS) entry which is preliminary data.</text>
</comment>
<proteinExistence type="predicted"/>
<organism evidence="1 2">
    <name type="scientific">Coprinellus micaceus</name>
    <name type="common">Glistening ink-cap mushroom</name>
    <name type="synonym">Coprinus micaceus</name>
    <dbReference type="NCBI Taxonomy" id="71717"/>
    <lineage>
        <taxon>Eukaryota</taxon>
        <taxon>Fungi</taxon>
        <taxon>Dikarya</taxon>
        <taxon>Basidiomycota</taxon>
        <taxon>Agaricomycotina</taxon>
        <taxon>Agaricomycetes</taxon>
        <taxon>Agaricomycetidae</taxon>
        <taxon>Agaricales</taxon>
        <taxon>Agaricineae</taxon>
        <taxon>Psathyrellaceae</taxon>
        <taxon>Coprinellus</taxon>
    </lineage>
</organism>
<accession>A0A4Y7THV5</accession>
<gene>
    <name evidence="1" type="ORF">FA13DRAFT_161716</name>
</gene>
<dbReference type="Proteomes" id="UP000298030">
    <property type="component" value="Unassembled WGS sequence"/>
</dbReference>